<feature type="region of interest" description="Disordered" evidence="1">
    <location>
        <begin position="102"/>
        <end position="125"/>
    </location>
</feature>
<reference evidence="3" key="1">
    <citation type="submission" date="2017-03" db="EMBL/GenBank/DDBJ databases">
        <title>Phytopthora megakarya and P. palmivora, two closely related causual agents of cacao black pod achieved similar genome size and gene model numbers by different mechanisms.</title>
        <authorList>
            <person name="Ali S."/>
            <person name="Shao J."/>
            <person name="Larry D.J."/>
            <person name="Kronmiller B."/>
            <person name="Shen D."/>
            <person name="Strem M.D."/>
            <person name="Melnick R.L."/>
            <person name="Guiltinan M.J."/>
            <person name="Tyler B.M."/>
            <person name="Meinhardt L.W."/>
            <person name="Bailey B.A."/>
        </authorList>
    </citation>
    <scope>NUCLEOTIDE SEQUENCE [LARGE SCALE GENOMIC DNA]</scope>
    <source>
        <strain evidence="3">zdho120</strain>
    </source>
</reference>
<protein>
    <submittedName>
        <fullName evidence="2">Uncharacterized protein</fullName>
    </submittedName>
</protein>
<dbReference type="AlphaFoldDB" id="A0A225X1P1"/>
<gene>
    <name evidence="2" type="ORF">PHMEG_0001448</name>
</gene>
<evidence type="ECO:0000256" key="1">
    <source>
        <dbReference type="SAM" id="MobiDB-lite"/>
    </source>
</evidence>
<sequence>MLAANGISHRTPPAVNSKIRILVQQYLAASVLLKNQKLPTDYLEQQIVDEEVKTQVLQLCPLHRELEPIFSRFDLSRMAPKVWTRCNDSEDSDFDEIIHVREPPPGADCSSSTRRRNTGPVRSIHEATSADELDPGETTVMVPVSTSAHDFHQEMGEQRLKSALLITRCHLQMQREKHECEMDIERCRLQTERHHGEVERKRDEMRFKMERKRDEMRFTMERRKLKMHLVVDTLESRKVLKDRRISNADIDAVLPLPEPMSE</sequence>
<evidence type="ECO:0000313" key="2">
    <source>
        <dbReference type="EMBL" id="OWZ23643.1"/>
    </source>
</evidence>
<dbReference type="OrthoDB" id="101264at2759"/>
<dbReference type="PANTHER" id="PTHR33324">
    <property type="entry name" value="EXPRESSED PROTEIN"/>
    <property type="match status" value="1"/>
</dbReference>
<dbReference type="PANTHER" id="PTHR33324:SF2">
    <property type="entry name" value="MYB_SANT-LIKE DNA-BINDING DOMAIN-CONTAINING PROTEIN"/>
    <property type="match status" value="1"/>
</dbReference>
<dbReference type="EMBL" id="NBNE01000052">
    <property type="protein sequence ID" value="OWZ23643.1"/>
    <property type="molecule type" value="Genomic_DNA"/>
</dbReference>
<evidence type="ECO:0000313" key="3">
    <source>
        <dbReference type="Proteomes" id="UP000198211"/>
    </source>
</evidence>
<dbReference type="Proteomes" id="UP000198211">
    <property type="component" value="Unassembled WGS sequence"/>
</dbReference>
<accession>A0A225X1P1</accession>
<organism evidence="2 3">
    <name type="scientific">Phytophthora megakarya</name>
    <dbReference type="NCBI Taxonomy" id="4795"/>
    <lineage>
        <taxon>Eukaryota</taxon>
        <taxon>Sar</taxon>
        <taxon>Stramenopiles</taxon>
        <taxon>Oomycota</taxon>
        <taxon>Peronosporomycetes</taxon>
        <taxon>Peronosporales</taxon>
        <taxon>Peronosporaceae</taxon>
        <taxon>Phytophthora</taxon>
    </lineage>
</organism>
<dbReference type="STRING" id="4795.A0A225X1P1"/>
<name>A0A225X1P1_9STRA</name>
<keyword evidence="3" id="KW-1185">Reference proteome</keyword>
<proteinExistence type="predicted"/>
<comment type="caution">
    <text evidence="2">The sequence shown here is derived from an EMBL/GenBank/DDBJ whole genome shotgun (WGS) entry which is preliminary data.</text>
</comment>